<reference evidence="1" key="1">
    <citation type="submission" date="2019-11" db="EMBL/GenBank/DDBJ databases">
        <title>Nori genome reveals adaptations in red seaweeds to the harsh intertidal environment.</title>
        <authorList>
            <person name="Wang D."/>
            <person name="Mao Y."/>
        </authorList>
    </citation>
    <scope>NUCLEOTIDE SEQUENCE</scope>
    <source>
        <tissue evidence="1">Gametophyte</tissue>
    </source>
</reference>
<evidence type="ECO:0000313" key="1">
    <source>
        <dbReference type="EMBL" id="KAK1860924.1"/>
    </source>
</evidence>
<gene>
    <name evidence="1" type="ORF">I4F81_003510</name>
</gene>
<organism evidence="1 2">
    <name type="scientific">Pyropia yezoensis</name>
    <name type="common">Susabi-nori</name>
    <name type="synonym">Porphyra yezoensis</name>
    <dbReference type="NCBI Taxonomy" id="2788"/>
    <lineage>
        <taxon>Eukaryota</taxon>
        <taxon>Rhodophyta</taxon>
        <taxon>Bangiophyceae</taxon>
        <taxon>Bangiales</taxon>
        <taxon>Bangiaceae</taxon>
        <taxon>Pyropia</taxon>
    </lineage>
</organism>
<dbReference type="EMBL" id="CM020618">
    <property type="protein sequence ID" value="KAK1860924.1"/>
    <property type="molecule type" value="Genomic_DNA"/>
</dbReference>
<dbReference type="Proteomes" id="UP000798662">
    <property type="component" value="Chromosome 1"/>
</dbReference>
<evidence type="ECO:0000313" key="2">
    <source>
        <dbReference type="Proteomes" id="UP000798662"/>
    </source>
</evidence>
<comment type="caution">
    <text evidence="1">The sequence shown here is derived from an EMBL/GenBank/DDBJ whole genome shotgun (WGS) entry which is preliminary data.</text>
</comment>
<protein>
    <submittedName>
        <fullName evidence="1">Uncharacterized protein</fullName>
    </submittedName>
</protein>
<name>A0ACC3BSJ0_PYRYE</name>
<sequence length="362" mass="37090">MCRAFSEAVAERRVGAVTLEQFKVILSSIENFSKGDHSQSWHVHVSESDKSGKIFWLPIHEDPAVCDSPSAHVLGMVYRLAESGYCMQATAPSILERSTVSAAAAVPVRRGDGDQGTGTTRQQALDGSGRLEGPRAAAPPPSAAATGNRAVSAPSSRLLSNASAPGTASEGRSAAVDDLTAAQEAAAAVIAAADDDEDEQLLASVIEVATQTLPNTSTVPVAPATDAVAADGASRTCHPATTAGIRTPAAASNVAGTPSGVGTLAARPPPVGISAAGRAGVDKHKSERCTALDALQAQFGGVGSSDDEDHDANFAAAVSRRGRKRTSLTVNRDRRVWAPSARLTTHGPADYLPTSLSVSMLK</sequence>
<proteinExistence type="predicted"/>
<keyword evidence="2" id="KW-1185">Reference proteome</keyword>
<accession>A0ACC3BSJ0</accession>